<keyword evidence="2" id="KW-0378">Hydrolase</keyword>
<dbReference type="eggNOG" id="COG2267">
    <property type="taxonomic scope" value="Bacteria"/>
</dbReference>
<evidence type="ECO:0000259" key="1">
    <source>
        <dbReference type="Pfam" id="PF00561"/>
    </source>
</evidence>
<gene>
    <name evidence="2" type="ordered locus">AM1_3451</name>
</gene>
<dbReference type="AlphaFoldDB" id="B0C147"/>
<dbReference type="Proteomes" id="UP000000268">
    <property type="component" value="Chromosome"/>
</dbReference>
<dbReference type="RefSeq" id="WP_012163843.1">
    <property type="nucleotide sequence ID" value="NC_009925.1"/>
</dbReference>
<dbReference type="Pfam" id="PF00561">
    <property type="entry name" value="Abhydrolase_1"/>
    <property type="match status" value="1"/>
</dbReference>
<dbReference type="PRINTS" id="PR00111">
    <property type="entry name" value="ABHYDROLASE"/>
</dbReference>
<dbReference type="GO" id="GO:0016787">
    <property type="term" value="F:hydrolase activity"/>
    <property type="evidence" value="ECO:0007669"/>
    <property type="project" value="UniProtKB-KW"/>
</dbReference>
<dbReference type="InterPro" id="IPR029058">
    <property type="entry name" value="AB_hydrolase_fold"/>
</dbReference>
<reference evidence="2 3" key="1">
    <citation type="journal article" date="2008" name="Proc. Natl. Acad. Sci. U.S.A.">
        <title>Niche adaptation and genome expansion in the chlorophyll d-producing cyanobacterium Acaryochloris marina.</title>
        <authorList>
            <person name="Swingley W.D."/>
            <person name="Chen M."/>
            <person name="Cheung P.C."/>
            <person name="Conrad A.L."/>
            <person name="Dejesa L.C."/>
            <person name="Hao J."/>
            <person name="Honchak B.M."/>
            <person name="Karbach L.E."/>
            <person name="Kurdoglu A."/>
            <person name="Lahiri S."/>
            <person name="Mastrian S.D."/>
            <person name="Miyashita H."/>
            <person name="Page L."/>
            <person name="Ramakrishna P."/>
            <person name="Satoh S."/>
            <person name="Sattley W.M."/>
            <person name="Shimada Y."/>
            <person name="Taylor H.L."/>
            <person name="Tomo T."/>
            <person name="Tsuchiya T."/>
            <person name="Wang Z.T."/>
            <person name="Raymond J."/>
            <person name="Mimuro M."/>
            <person name="Blankenship R.E."/>
            <person name="Touchman J.W."/>
        </authorList>
    </citation>
    <scope>NUCLEOTIDE SEQUENCE [LARGE SCALE GENOMIC DNA]</scope>
    <source>
        <strain evidence="3">MBIC 11017</strain>
    </source>
</reference>
<keyword evidence="3" id="KW-1185">Reference proteome</keyword>
<evidence type="ECO:0000313" key="3">
    <source>
        <dbReference type="Proteomes" id="UP000000268"/>
    </source>
</evidence>
<dbReference type="MEROPS" id="S33.010"/>
<dbReference type="HOGENOM" id="CLU_020336_13_9_3"/>
<dbReference type="Gene3D" id="3.40.50.1820">
    <property type="entry name" value="alpha/beta hydrolase"/>
    <property type="match status" value="1"/>
</dbReference>
<evidence type="ECO:0000313" key="2">
    <source>
        <dbReference type="EMBL" id="ABW28445.1"/>
    </source>
</evidence>
<sequence>MPQALIRGHDHYYEWVTQDPRQLRSGKPVMVFLHGWGGSSRYWRPIAQALAADFDCLLYDLRGFGQSQDSLRASRDVETYTIQSYVEDLEVLLDALEISQVFLQAHSMGSTIGALFLNQYPQRVQQAILACSGLFEYDEEEFRQFHQVGEWVVRLRPRWLAQVPLLDRLFMARFLHRPIAADQRRGFVSDYVGADAVAALGTLLSAVSESVATAMSAEFAQLQTPTLIVSGDKDQIVPADSGEEAAALNPNIDYVRMAQTGHFPMLEDTSTYLQHIHHFLTPVTC</sequence>
<accession>B0C147</accession>
<dbReference type="KEGG" id="amr:AM1_3451"/>
<dbReference type="SUPFAM" id="SSF53474">
    <property type="entry name" value="alpha/beta-Hydrolases"/>
    <property type="match status" value="1"/>
</dbReference>
<dbReference type="InterPro" id="IPR050228">
    <property type="entry name" value="Carboxylesterase_BioH"/>
</dbReference>
<name>B0C147_ACAM1</name>
<proteinExistence type="predicted"/>
<feature type="domain" description="AB hydrolase-1" evidence="1">
    <location>
        <begin position="28"/>
        <end position="268"/>
    </location>
</feature>
<dbReference type="PANTHER" id="PTHR43194">
    <property type="entry name" value="HYDROLASE ALPHA/BETA FOLD FAMILY"/>
    <property type="match status" value="1"/>
</dbReference>
<organism evidence="2 3">
    <name type="scientific">Acaryochloris marina (strain MBIC 11017)</name>
    <dbReference type="NCBI Taxonomy" id="329726"/>
    <lineage>
        <taxon>Bacteria</taxon>
        <taxon>Bacillati</taxon>
        <taxon>Cyanobacteriota</taxon>
        <taxon>Cyanophyceae</taxon>
        <taxon>Acaryochloridales</taxon>
        <taxon>Acaryochloridaceae</taxon>
        <taxon>Acaryochloris</taxon>
    </lineage>
</organism>
<protein>
    <submittedName>
        <fullName evidence="2">Alpha/beta hydrolase fold</fullName>
    </submittedName>
</protein>
<dbReference type="EMBL" id="CP000828">
    <property type="protein sequence ID" value="ABW28445.1"/>
    <property type="molecule type" value="Genomic_DNA"/>
</dbReference>
<dbReference type="InterPro" id="IPR000073">
    <property type="entry name" value="AB_hydrolase_1"/>
</dbReference>
<dbReference type="PANTHER" id="PTHR43194:SF2">
    <property type="entry name" value="PEROXISOMAL MEMBRANE PROTEIN LPX1"/>
    <property type="match status" value="1"/>
</dbReference>
<dbReference type="OrthoDB" id="252464at2"/>
<dbReference type="STRING" id="329726.AM1_3451"/>